<evidence type="ECO:0000256" key="6">
    <source>
        <dbReference type="ARBA" id="ARBA00067332"/>
    </source>
</evidence>
<accession>A0AA87PZ33</accession>
<dbReference type="SUPFAM" id="SSF53850">
    <property type="entry name" value="Periplasmic binding protein-like II"/>
    <property type="match status" value="1"/>
</dbReference>
<dbReference type="CDD" id="cd08414">
    <property type="entry name" value="PBP2_LTTR_aromatics_like"/>
    <property type="match status" value="1"/>
</dbReference>
<evidence type="ECO:0000256" key="7">
    <source>
        <dbReference type="ARBA" id="ARBA00083243"/>
    </source>
</evidence>
<dbReference type="RefSeq" id="WP_012649449.1">
    <property type="nucleotide sequence ID" value="NZ_BAYX01000003.1"/>
</dbReference>
<comment type="similarity">
    <text evidence="1">Belongs to the LysR transcriptional regulatory family.</text>
</comment>
<dbReference type="PROSITE" id="PS50931">
    <property type="entry name" value="HTH_LYSR"/>
    <property type="match status" value="1"/>
</dbReference>
<dbReference type="InterPro" id="IPR036390">
    <property type="entry name" value="WH_DNA-bd_sf"/>
</dbReference>
<keyword evidence="4" id="KW-0804">Transcription</keyword>
<evidence type="ECO:0000313" key="10">
    <source>
        <dbReference type="Proteomes" id="UP000026941"/>
    </source>
</evidence>
<dbReference type="InterPro" id="IPR000847">
    <property type="entry name" value="LysR_HTH_N"/>
</dbReference>
<dbReference type="Pfam" id="PF00126">
    <property type="entry name" value="HTH_1"/>
    <property type="match status" value="1"/>
</dbReference>
<dbReference type="SUPFAM" id="SSF46785">
    <property type="entry name" value="Winged helix' DNA-binding domain"/>
    <property type="match status" value="1"/>
</dbReference>
<dbReference type="InterPro" id="IPR036388">
    <property type="entry name" value="WH-like_DNA-bd_sf"/>
</dbReference>
<evidence type="ECO:0000256" key="1">
    <source>
        <dbReference type="ARBA" id="ARBA00009437"/>
    </source>
</evidence>
<comment type="caution">
    <text evidence="9">The sequence shown here is derived from an EMBL/GenBank/DDBJ whole genome shotgun (WGS) entry which is preliminary data.</text>
</comment>
<proteinExistence type="inferred from homology"/>
<dbReference type="GO" id="GO:0003700">
    <property type="term" value="F:DNA-binding transcription factor activity"/>
    <property type="evidence" value="ECO:0007669"/>
    <property type="project" value="InterPro"/>
</dbReference>
<evidence type="ECO:0000256" key="2">
    <source>
        <dbReference type="ARBA" id="ARBA00023015"/>
    </source>
</evidence>
<feature type="domain" description="HTH lysR-type" evidence="8">
    <location>
        <begin position="1"/>
        <end position="58"/>
    </location>
</feature>
<dbReference type="GO" id="GO:0003677">
    <property type="term" value="F:DNA binding"/>
    <property type="evidence" value="ECO:0007669"/>
    <property type="project" value="UniProtKB-KW"/>
</dbReference>
<keyword evidence="3" id="KW-0238">DNA-binding</keyword>
<dbReference type="InterPro" id="IPR005119">
    <property type="entry name" value="LysR_subst-bd"/>
</dbReference>
<name>A0AA87PZ33_RHIRH</name>
<evidence type="ECO:0000256" key="3">
    <source>
        <dbReference type="ARBA" id="ARBA00023125"/>
    </source>
</evidence>
<sequence length="304" mass="34437">MELQQLRCFVAVAQELHFGRAARMLGILPASLGRQIRLLEDFLGTRLMERTTRNVMLTRDGTELLKEAKQVLAQADAMTERFRHRRHLPRTGIRIGAIDSAAAGLIPQLLHDLKLEHPEISVQISEEKTVRLLPKLISGRLDLVFIRPPEIVDRKIKLLRLFNETAVVAISDRHRLADRKNIAVEELEDEPLIVPDRRSRPHSHDMTIKLFTEAGLTVRIAQMADEKQTIVNLVAAEIGLAIVPQWTSRLAVSGVRYIPLRPGRERTTGQLPLYAAWLKGVRDPLRDSLISILMKHLAVYSENA</sequence>
<dbReference type="Pfam" id="PF03466">
    <property type="entry name" value="LysR_substrate"/>
    <property type="match status" value="1"/>
</dbReference>
<evidence type="ECO:0000313" key="9">
    <source>
        <dbReference type="EMBL" id="GAJ92355.1"/>
    </source>
</evidence>
<dbReference type="AlphaFoldDB" id="A0AA87PZ33"/>
<dbReference type="PANTHER" id="PTHR30346:SF0">
    <property type="entry name" value="HCA OPERON TRANSCRIPTIONAL ACTIVATOR HCAR"/>
    <property type="match status" value="1"/>
</dbReference>
<dbReference type="GO" id="GO:0032993">
    <property type="term" value="C:protein-DNA complex"/>
    <property type="evidence" value="ECO:0007669"/>
    <property type="project" value="TreeGrafter"/>
</dbReference>
<gene>
    <name evidence="9" type="primary">ttuA</name>
    <name evidence="9" type="ORF">RRH01S_03_04290</name>
</gene>
<evidence type="ECO:0000259" key="8">
    <source>
        <dbReference type="PROSITE" id="PS50931"/>
    </source>
</evidence>
<reference evidence="9 10" key="1">
    <citation type="submission" date="2014-05" db="EMBL/GenBank/DDBJ databases">
        <title>Whole genome shotgun sequence of Rhizobium rhizogenes NBRC 13257.</title>
        <authorList>
            <person name="Katano-Makiyama Y."/>
            <person name="Hosoyama A."/>
            <person name="Hashimoto M."/>
            <person name="Hosoyama Y."/>
            <person name="Noguchi M."/>
            <person name="Tsuchikane K."/>
            <person name="Kimura A."/>
            <person name="Ohji S."/>
            <person name="Ichikawa N."/>
            <person name="Yamazoe A."/>
            <person name="Fujita N."/>
        </authorList>
    </citation>
    <scope>NUCLEOTIDE SEQUENCE [LARGE SCALE GENOMIC DNA]</scope>
    <source>
        <strain evidence="9 10">NBRC 13257</strain>
    </source>
</reference>
<evidence type="ECO:0000256" key="4">
    <source>
        <dbReference type="ARBA" id="ARBA00023163"/>
    </source>
</evidence>
<dbReference type="FunFam" id="1.10.10.10:FF:000001">
    <property type="entry name" value="LysR family transcriptional regulator"/>
    <property type="match status" value="1"/>
</dbReference>
<dbReference type="Gene3D" id="3.40.190.10">
    <property type="entry name" value="Periplasmic binding protein-like II"/>
    <property type="match status" value="2"/>
</dbReference>
<protein>
    <recommendedName>
        <fullName evidence="6">HTH-type transcriptional regulator TtuA</fullName>
    </recommendedName>
    <alternativeName>
        <fullName evidence="7">Tartrate utilization transcriptional regulator</fullName>
    </alternativeName>
</protein>
<dbReference type="Gene3D" id="1.10.10.10">
    <property type="entry name" value="Winged helix-like DNA-binding domain superfamily/Winged helix DNA-binding domain"/>
    <property type="match status" value="1"/>
</dbReference>
<organism evidence="9 10">
    <name type="scientific">Rhizobium rhizogenes NBRC 13257</name>
    <dbReference type="NCBI Taxonomy" id="1220581"/>
    <lineage>
        <taxon>Bacteria</taxon>
        <taxon>Pseudomonadati</taxon>
        <taxon>Pseudomonadota</taxon>
        <taxon>Alphaproteobacteria</taxon>
        <taxon>Hyphomicrobiales</taxon>
        <taxon>Rhizobiaceae</taxon>
        <taxon>Rhizobium/Agrobacterium group</taxon>
        <taxon>Rhizobium</taxon>
    </lineage>
</organism>
<dbReference type="PANTHER" id="PTHR30346">
    <property type="entry name" value="TRANSCRIPTIONAL DUAL REGULATOR HCAR-RELATED"/>
    <property type="match status" value="1"/>
</dbReference>
<evidence type="ECO:0000256" key="5">
    <source>
        <dbReference type="ARBA" id="ARBA00054626"/>
    </source>
</evidence>
<dbReference type="EMBL" id="BAYX01000003">
    <property type="protein sequence ID" value="GAJ92355.1"/>
    <property type="molecule type" value="Genomic_DNA"/>
</dbReference>
<keyword evidence="2" id="KW-0805">Transcription regulation</keyword>
<comment type="function">
    <text evidence="5">Transcriptional regulator of the ttuABCDE tartrate utilization operon.</text>
</comment>
<dbReference type="Proteomes" id="UP000026941">
    <property type="component" value="Unassembled WGS sequence"/>
</dbReference>